<keyword evidence="10" id="KW-1185">Reference proteome</keyword>
<dbReference type="Proteomes" id="UP000243361">
    <property type="component" value="Unassembled WGS sequence"/>
</dbReference>
<sequence length="67" mass="7329">MSDTENSDKRELLLEIQDLRIEGYADDKWVEIVHGVNLELHRGEILGLIGESGAGKSTIGLAAMGYT</sequence>
<dbReference type="PANTHER" id="PTHR43297">
    <property type="entry name" value="OLIGOPEPTIDE TRANSPORT ATP-BINDING PROTEIN APPD"/>
    <property type="match status" value="1"/>
</dbReference>
<keyword evidence="3" id="KW-0813">Transport</keyword>
<evidence type="ECO:0000256" key="1">
    <source>
        <dbReference type="ARBA" id="ARBA00004370"/>
    </source>
</evidence>
<dbReference type="GO" id="GO:0016020">
    <property type="term" value="C:membrane"/>
    <property type="evidence" value="ECO:0007669"/>
    <property type="project" value="UniProtKB-SubCell"/>
</dbReference>
<evidence type="ECO:0000313" key="10">
    <source>
        <dbReference type="Proteomes" id="UP000243361"/>
    </source>
</evidence>
<dbReference type="Pfam" id="PF00005">
    <property type="entry name" value="ABC_tran"/>
    <property type="match status" value="1"/>
</dbReference>
<evidence type="ECO:0000256" key="2">
    <source>
        <dbReference type="ARBA" id="ARBA00005417"/>
    </source>
</evidence>
<protein>
    <recommendedName>
        <fullName evidence="8">ABC transporter domain-containing protein</fullName>
    </recommendedName>
</protein>
<keyword evidence="6" id="KW-0406">Ion transport</keyword>
<proteinExistence type="inferred from homology"/>
<dbReference type="SUPFAM" id="SSF52540">
    <property type="entry name" value="P-loop containing nucleoside triphosphate hydrolases"/>
    <property type="match status" value="1"/>
</dbReference>
<dbReference type="GO" id="GO:0005524">
    <property type="term" value="F:ATP binding"/>
    <property type="evidence" value="ECO:0007669"/>
    <property type="project" value="InterPro"/>
</dbReference>
<evidence type="ECO:0000256" key="7">
    <source>
        <dbReference type="ARBA" id="ARBA00023136"/>
    </source>
</evidence>
<comment type="caution">
    <text evidence="9">The sequence shown here is derived from an EMBL/GenBank/DDBJ whole genome shotgun (WGS) entry which is preliminary data.</text>
</comment>
<feature type="non-terminal residue" evidence="9">
    <location>
        <position position="67"/>
    </location>
</feature>
<organism evidence="9 10">
    <name type="scientific">Candidatus Sedimenticola endophacoides</name>
    <dbReference type="NCBI Taxonomy" id="2548426"/>
    <lineage>
        <taxon>Bacteria</taxon>
        <taxon>Pseudomonadati</taxon>
        <taxon>Pseudomonadota</taxon>
        <taxon>Gammaproteobacteria</taxon>
        <taxon>Chromatiales</taxon>
        <taxon>Sedimenticolaceae</taxon>
        <taxon>Sedimenticola</taxon>
    </lineage>
</organism>
<dbReference type="PANTHER" id="PTHR43297:SF13">
    <property type="entry name" value="NICKEL ABC TRANSPORTER, ATP-BINDING PROTEIN"/>
    <property type="match status" value="1"/>
</dbReference>
<keyword evidence="5" id="KW-1278">Translocase</keyword>
<comment type="subcellular location">
    <subcellularLocation>
        <location evidence="1">Membrane</location>
    </subcellularLocation>
</comment>
<gene>
    <name evidence="9" type="ORF">B0D84_04160</name>
</gene>
<dbReference type="InterPro" id="IPR027417">
    <property type="entry name" value="P-loop_NTPase"/>
</dbReference>
<evidence type="ECO:0000256" key="5">
    <source>
        <dbReference type="ARBA" id="ARBA00022967"/>
    </source>
</evidence>
<evidence type="ECO:0000256" key="6">
    <source>
        <dbReference type="ARBA" id="ARBA00023065"/>
    </source>
</evidence>
<feature type="domain" description="ABC transporter" evidence="8">
    <location>
        <begin position="34"/>
        <end position="59"/>
    </location>
</feature>
<evidence type="ECO:0000259" key="8">
    <source>
        <dbReference type="Pfam" id="PF00005"/>
    </source>
</evidence>
<comment type="similarity">
    <text evidence="2">Belongs to the ABC transporter superfamily.</text>
</comment>
<evidence type="ECO:0000313" key="9">
    <source>
        <dbReference type="EMBL" id="OQX33810.1"/>
    </source>
</evidence>
<keyword evidence="4" id="KW-1003">Cell membrane</keyword>
<dbReference type="Gene3D" id="3.40.50.300">
    <property type="entry name" value="P-loop containing nucleotide triphosphate hydrolases"/>
    <property type="match status" value="1"/>
</dbReference>
<dbReference type="InterPro" id="IPR050388">
    <property type="entry name" value="ABC_Ni/Peptide_Import"/>
</dbReference>
<dbReference type="AlphaFoldDB" id="A0A657PJT4"/>
<dbReference type="InterPro" id="IPR003439">
    <property type="entry name" value="ABC_transporter-like_ATP-bd"/>
</dbReference>
<accession>A0A657PJT4</accession>
<dbReference type="GO" id="GO:0016887">
    <property type="term" value="F:ATP hydrolysis activity"/>
    <property type="evidence" value="ECO:0007669"/>
    <property type="project" value="InterPro"/>
</dbReference>
<dbReference type="GO" id="GO:0006811">
    <property type="term" value="P:monoatomic ion transport"/>
    <property type="evidence" value="ECO:0007669"/>
    <property type="project" value="UniProtKB-KW"/>
</dbReference>
<name>A0A657PJT4_9GAMM</name>
<dbReference type="EMBL" id="MUIE01000266">
    <property type="protein sequence ID" value="OQX33810.1"/>
    <property type="molecule type" value="Genomic_DNA"/>
</dbReference>
<keyword evidence="7" id="KW-0472">Membrane</keyword>
<evidence type="ECO:0000256" key="3">
    <source>
        <dbReference type="ARBA" id="ARBA00022448"/>
    </source>
</evidence>
<evidence type="ECO:0000256" key="4">
    <source>
        <dbReference type="ARBA" id="ARBA00022475"/>
    </source>
</evidence>
<reference evidence="9" key="1">
    <citation type="submission" date="2017-02" db="EMBL/GenBank/DDBJ databases">
        <title>Novel co-symbiosis in the unique lucinid bivalve Phacoides pectinatus.</title>
        <authorList>
            <person name="Lim S.J."/>
            <person name="Davis B.G."/>
            <person name="Gill D.E."/>
            <person name="Engel A.S."/>
            <person name="Anderson L.C."/>
            <person name="Campbell B.J."/>
        </authorList>
    </citation>
    <scope>NUCLEOTIDE SEQUENCE [LARGE SCALE GENOMIC DNA]</scope>
    <source>
        <strain evidence="9">LUC13016_P6</strain>
    </source>
</reference>